<dbReference type="InterPro" id="IPR033411">
    <property type="entry name" value="Ribonuclease_PIN"/>
</dbReference>
<dbReference type="SUPFAM" id="SSF144206">
    <property type="entry name" value="NOB1 zinc finger-like"/>
    <property type="match status" value="1"/>
</dbReference>
<protein>
    <recommendedName>
        <fullName evidence="8">RNA-binding protein NOB1</fullName>
    </recommendedName>
</protein>
<dbReference type="PANTHER" id="PTHR12814:SF2">
    <property type="entry name" value="RNA-BINDING PROTEIN NOB1"/>
    <property type="match status" value="1"/>
</dbReference>
<dbReference type="EMBL" id="REGW02000004">
    <property type="protein sequence ID" value="KAE8297805.1"/>
    <property type="molecule type" value="Genomic_DNA"/>
</dbReference>
<dbReference type="Pfam" id="PF08772">
    <property type="entry name" value="Zn_ribbon_NOB1"/>
    <property type="match status" value="1"/>
</dbReference>
<proteinExistence type="inferred from homology"/>
<organism evidence="14 15">
    <name type="scientific">Larimichthys crocea</name>
    <name type="common">Large yellow croaker</name>
    <name type="synonym">Pseudosciaena crocea</name>
    <dbReference type="NCBI Taxonomy" id="215358"/>
    <lineage>
        <taxon>Eukaryota</taxon>
        <taxon>Metazoa</taxon>
        <taxon>Chordata</taxon>
        <taxon>Craniata</taxon>
        <taxon>Vertebrata</taxon>
        <taxon>Euteleostomi</taxon>
        <taxon>Actinopterygii</taxon>
        <taxon>Neopterygii</taxon>
        <taxon>Teleostei</taxon>
        <taxon>Neoteleostei</taxon>
        <taxon>Acanthomorphata</taxon>
        <taxon>Eupercaria</taxon>
        <taxon>Sciaenidae</taxon>
        <taxon>Larimichthys</taxon>
    </lineage>
</organism>
<evidence type="ECO:0000256" key="6">
    <source>
        <dbReference type="ARBA" id="ARBA00022833"/>
    </source>
</evidence>
<evidence type="ECO:0000313" key="14">
    <source>
        <dbReference type="EMBL" id="KAE8297805.1"/>
    </source>
</evidence>
<evidence type="ECO:0000259" key="12">
    <source>
        <dbReference type="Pfam" id="PF15017"/>
    </source>
</evidence>
<feature type="domain" description="Putative WW-binding" evidence="12">
    <location>
        <begin position="186"/>
        <end position="247"/>
    </location>
</feature>
<keyword evidence="4 8" id="KW-0479">Metal-binding</keyword>
<dbReference type="Gene3D" id="6.20.210.10">
    <property type="entry name" value="Nin one binding (NOB1), Zn-ribbon-like"/>
    <property type="match status" value="1"/>
</dbReference>
<feature type="domain" description="Ribonuclease PIN" evidence="13">
    <location>
        <begin position="32"/>
        <end position="63"/>
    </location>
</feature>
<evidence type="ECO:0000256" key="10">
    <source>
        <dbReference type="SAM" id="MobiDB-lite"/>
    </source>
</evidence>
<name>A0A6G0J213_LARCR</name>
<feature type="region of interest" description="Disordered" evidence="10">
    <location>
        <begin position="215"/>
        <end position="248"/>
    </location>
</feature>
<comment type="subcellular location">
    <subcellularLocation>
        <location evidence="1 8">Nucleus</location>
    </subcellularLocation>
</comment>
<comment type="caution">
    <text evidence="14">The sequence shown here is derived from an EMBL/GenBank/DDBJ whole genome shotgun (WGS) entry which is preliminary data.</text>
</comment>
<feature type="region of interest" description="Disordered" evidence="10">
    <location>
        <begin position="108"/>
        <end position="139"/>
    </location>
</feature>
<feature type="domain" description="Nin one binding (NOB1) Zn-ribbon-like" evidence="11">
    <location>
        <begin position="295"/>
        <end position="352"/>
    </location>
</feature>
<evidence type="ECO:0000256" key="5">
    <source>
        <dbReference type="ARBA" id="ARBA00022801"/>
    </source>
</evidence>
<evidence type="ECO:0000256" key="8">
    <source>
        <dbReference type="PIRNR" id="PIRNR037125"/>
    </source>
</evidence>
<keyword evidence="3" id="KW-0540">Nuclease</keyword>
<comment type="similarity">
    <text evidence="2 8">Belongs to the NOB1 family.</text>
</comment>
<feature type="domain" description="Putative WW-binding" evidence="12">
    <location>
        <begin position="136"/>
        <end position="159"/>
    </location>
</feature>
<feature type="binding site" evidence="9">
    <location>
        <position position="305"/>
    </location>
    <ligand>
        <name>Zn(2+)</name>
        <dbReference type="ChEBI" id="CHEBI:29105"/>
    </ligand>
</feature>
<evidence type="ECO:0000256" key="3">
    <source>
        <dbReference type="ARBA" id="ARBA00022722"/>
    </source>
</evidence>
<dbReference type="Proteomes" id="UP000424527">
    <property type="component" value="Unassembled WGS sequence"/>
</dbReference>
<evidence type="ECO:0000256" key="1">
    <source>
        <dbReference type="ARBA" id="ARBA00004123"/>
    </source>
</evidence>
<accession>A0A6G0J213</accession>
<feature type="binding site" evidence="9">
    <location>
        <position position="308"/>
    </location>
    <ligand>
        <name>Zn(2+)</name>
        <dbReference type="ChEBI" id="CHEBI:29105"/>
    </ligand>
</feature>
<dbReference type="InterPro" id="IPR039907">
    <property type="entry name" value="NOB1"/>
</dbReference>
<dbReference type="AlphaFoldDB" id="A0A6G0J213"/>
<evidence type="ECO:0000313" key="15">
    <source>
        <dbReference type="Proteomes" id="UP000424527"/>
    </source>
</evidence>
<keyword evidence="7 8" id="KW-0539">Nucleus</keyword>
<dbReference type="GO" id="GO:0030490">
    <property type="term" value="P:maturation of SSU-rRNA"/>
    <property type="evidence" value="ECO:0007669"/>
    <property type="project" value="TreeGrafter"/>
</dbReference>
<feature type="binding site" evidence="9">
    <location>
        <position position="323"/>
    </location>
    <ligand>
        <name>Zn(2+)</name>
        <dbReference type="ChEBI" id="CHEBI:29105"/>
    </ligand>
</feature>
<evidence type="ECO:0000259" key="11">
    <source>
        <dbReference type="Pfam" id="PF08772"/>
    </source>
</evidence>
<dbReference type="InterPro" id="IPR017117">
    <property type="entry name" value="Nob1_euk"/>
</dbReference>
<evidence type="ECO:0000259" key="13">
    <source>
        <dbReference type="Pfam" id="PF17146"/>
    </source>
</evidence>
<dbReference type="InterPro" id="IPR033461">
    <property type="entry name" value="WRNPLPNID"/>
</dbReference>
<feature type="region of interest" description="Disordered" evidence="10">
    <location>
        <begin position="419"/>
        <end position="439"/>
    </location>
</feature>
<dbReference type="GO" id="GO:0030688">
    <property type="term" value="C:preribosome, small subunit precursor"/>
    <property type="evidence" value="ECO:0007669"/>
    <property type="project" value="TreeGrafter"/>
</dbReference>
<feature type="compositionally biased region" description="Acidic residues" evidence="10">
    <location>
        <begin position="121"/>
        <end position="136"/>
    </location>
</feature>
<dbReference type="GO" id="GO:0016787">
    <property type="term" value="F:hydrolase activity"/>
    <property type="evidence" value="ECO:0007669"/>
    <property type="project" value="UniProtKB-KW"/>
</dbReference>
<feature type="compositionally biased region" description="Acidic residues" evidence="10">
    <location>
        <begin position="222"/>
        <end position="240"/>
    </location>
</feature>
<dbReference type="PIRSF" id="PIRSF037125">
    <property type="entry name" value="D-site_20S_pre-rRNA_nuclease"/>
    <property type="match status" value="1"/>
</dbReference>
<dbReference type="InterPro" id="IPR014881">
    <property type="entry name" value="NOB1_Zn-bd"/>
</dbReference>
<comment type="function">
    <text evidence="8">May play a role in mRNA degradation.</text>
</comment>
<keyword evidence="6 8" id="KW-0862">Zinc</keyword>
<evidence type="ECO:0000256" key="7">
    <source>
        <dbReference type="ARBA" id="ARBA00023242"/>
    </source>
</evidence>
<dbReference type="PANTHER" id="PTHR12814">
    <property type="entry name" value="RNA-BINDING PROTEIN NOB1"/>
    <property type="match status" value="1"/>
</dbReference>
<feature type="binding site" evidence="9">
    <location>
        <position position="320"/>
    </location>
    <ligand>
        <name>Zn(2+)</name>
        <dbReference type="ChEBI" id="CHEBI:29105"/>
    </ligand>
</feature>
<dbReference type="GO" id="GO:0046872">
    <property type="term" value="F:metal ion binding"/>
    <property type="evidence" value="ECO:0007669"/>
    <property type="project" value="UniProtKB-UniRule"/>
</dbReference>
<keyword evidence="15" id="KW-1185">Reference proteome</keyword>
<dbReference type="GO" id="GO:0004521">
    <property type="term" value="F:RNA endonuclease activity"/>
    <property type="evidence" value="ECO:0007669"/>
    <property type="project" value="UniProtKB-UniRule"/>
</dbReference>
<dbReference type="Pfam" id="PF17146">
    <property type="entry name" value="PIN_6"/>
    <property type="match status" value="1"/>
</dbReference>
<gene>
    <name evidence="14" type="ORF">D5F01_LYC04449</name>
</gene>
<evidence type="ECO:0000256" key="9">
    <source>
        <dbReference type="PIRSR" id="PIRSR037125-1"/>
    </source>
</evidence>
<reference evidence="14 15" key="1">
    <citation type="submission" date="2019-07" db="EMBL/GenBank/DDBJ databases">
        <title>Chromosome genome assembly for large yellow croaker.</title>
        <authorList>
            <person name="Xiao S."/>
        </authorList>
    </citation>
    <scope>NUCLEOTIDE SEQUENCE [LARGE SCALE GENOMIC DNA]</scope>
    <source>
        <strain evidence="14">JMULYC20181020</strain>
        <tissue evidence="14">Muscle</tissue>
    </source>
</reference>
<keyword evidence="5" id="KW-0378">Hydrolase</keyword>
<sequence length="439" mass="48871">MAPTLVEHVVADAGAFLKKAPLQVRHAGTHATHLLVTDFSKKTGDYPSLSATDIKVLALTYQLELEHVGSQHLKKEPEIKVNVQSTQRHPETPVNIAGFHFPSKKAALTVRQTQTEKDTSEDTSEDASEDTSEDSSEFNSFTFWRDPLPSINGELLQLLDPIPDPVQVLNWKNKQNQTDTQTAFDEFNSFNFWRAPLPSIDGELLDLLKVDDVSSSESRLDEPEDQSDDGDEDDDDDDDGGGWITPSNIQQVKMDSGDWTAPADVTVGCLTTDFAMQNVLIQIGLHVLSVNGMLIKQARNYVLRCHACFKRTSNMNKLFCPHCGNKTLKKLAVTVGEDGSVHMHFSKNPKHSLPLPQGGKHGNNPQLVEDQRFPQQRLSRKARQKTDVFNPDYVAGSSPFCMNDIYSRAANLQIRDGQCGGGRRRANPNANHKKFVKKK</sequence>
<feature type="compositionally biased region" description="Basic residues" evidence="10">
    <location>
        <begin position="422"/>
        <end position="439"/>
    </location>
</feature>
<dbReference type="Pfam" id="PF15017">
    <property type="entry name" value="WRNPLPNID"/>
    <property type="match status" value="2"/>
</dbReference>
<dbReference type="GO" id="GO:0005634">
    <property type="term" value="C:nucleus"/>
    <property type="evidence" value="ECO:0007669"/>
    <property type="project" value="UniProtKB-SubCell"/>
</dbReference>
<evidence type="ECO:0000256" key="2">
    <source>
        <dbReference type="ARBA" id="ARBA00005858"/>
    </source>
</evidence>
<dbReference type="Gene3D" id="3.40.50.1010">
    <property type="entry name" value="5'-nuclease"/>
    <property type="match status" value="1"/>
</dbReference>
<evidence type="ECO:0000256" key="4">
    <source>
        <dbReference type="ARBA" id="ARBA00022723"/>
    </source>
</evidence>
<dbReference type="InterPro" id="IPR036283">
    <property type="entry name" value="NOB1_Zf-like_sf"/>
</dbReference>